<evidence type="ECO:0000313" key="1">
    <source>
        <dbReference type="EMBL" id="VVU99181.1"/>
    </source>
</evidence>
<proteinExistence type="predicted"/>
<protein>
    <submittedName>
        <fullName evidence="1">Uncharacterized protein</fullName>
    </submittedName>
</protein>
<evidence type="ECO:0000313" key="2">
    <source>
        <dbReference type="Proteomes" id="UP000356253"/>
    </source>
</evidence>
<organism evidence="1 2">
    <name type="scientific">Mesonia oceanica</name>
    <dbReference type="NCBI Taxonomy" id="2687242"/>
    <lineage>
        <taxon>Bacteria</taxon>
        <taxon>Pseudomonadati</taxon>
        <taxon>Bacteroidota</taxon>
        <taxon>Flavobacteriia</taxon>
        <taxon>Flavobacteriales</taxon>
        <taxon>Flavobacteriaceae</taxon>
        <taxon>Mesonia</taxon>
    </lineage>
</organism>
<dbReference type="Proteomes" id="UP000356253">
    <property type="component" value="Unassembled WGS sequence"/>
</dbReference>
<sequence length="43" mass="5208">MPFDYFKLTKYLFINKRLNNNSSAKKSLLNQLNSGYFKRVEEF</sequence>
<comment type="caution">
    <text evidence="1">The sequence shown here is derived from an EMBL/GenBank/DDBJ whole genome shotgun (WGS) entry which is preliminary data.</text>
</comment>
<dbReference type="EMBL" id="CABVMM010000002">
    <property type="protein sequence ID" value="VVU99181.1"/>
    <property type="molecule type" value="Genomic_DNA"/>
</dbReference>
<keyword evidence="2" id="KW-1185">Reference proteome</keyword>
<name>A0AC61Y3Y6_9FLAO</name>
<accession>A0AC61Y3Y6</accession>
<reference evidence="1" key="1">
    <citation type="submission" date="2019-09" db="EMBL/GenBank/DDBJ databases">
        <authorList>
            <person name="Rodrigo-Torres L."/>
            <person name="Arahal R. D."/>
            <person name="Lucena T."/>
        </authorList>
    </citation>
    <scope>NUCLEOTIDE SEQUENCE</scope>
    <source>
        <strain evidence="1">ISS653</strain>
    </source>
</reference>
<gene>
    <name evidence="1" type="ORF">FVB9532_00433</name>
</gene>